<evidence type="ECO:0000313" key="1">
    <source>
        <dbReference type="EMBL" id="NGM14493.1"/>
    </source>
</evidence>
<evidence type="ECO:0000313" key="2">
    <source>
        <dbReference type="Proteomes" id="UP000478148"/>
    </source>
</evidence>
<keyword evidence="2" id="KW-1185">Reference proteome</keyword>
<organism evidence="1 2">
    <name type="scientific">Verrucosispora sioxanthis</name>
    <dbReference type="NCBI Taxonomy" id="2499994"/>
    <lineage>
        <taxon>Bacteria</taxon>
        <taxon>Bacillati</taxon>
        <taxon>Actinomycetota</taxon>
        <taxon>Actinomycetes</taxon>
        <taxon>Micromonosporales</taxon>
        <taxon>Micromonosporaceae</taxon>
        <taxon>Micromonospora</taxon>
    </lineage>
</organism>
<protein>
    <submittedName>
        <fullName evidence="1">Flavin reductase</fullName>
    </submittedName>
</protein>
<dbReference type="AlphaFoldDB" id="A0A6M1L8D3"/>
<gene>
    <name evidence="1" type="ORF">ENC19_18400</name>
</gene>
<reference evidence="1 2" key="1">
    <citation type="submission" date="2020-02" db="EMBL/GenBank/DDBJ databases">
        <title>Draft Genome Sequence of Verrucosispora sp. Strain CWR15, Isolated from Gulf of Mexico Sponge.</title>
        <authorList>
            <person name="Kennedy S.J."/>
            <person name="Cella E."/>
            <person name="Azarian T."/>
            <person name="Baker B.J."/>
            <person name="Shaw L.N."/>
        </authorList>
    </citation>
    <scope>NUCLEOTIDE SEQUENCE [LARGE SCALE GENOMIC DNA]</scope>
    <source>
        <strain evidence="1 2">CWR15</strain>
    </source>
</reference>
<accession>A0A6M1L8D3</accession>
<proteinExistence type="predicted"/>
<sequence>MNTPAREHVPSRPTWRCRACGVAWPCSPAKLRLLAEYRGNIPGLMIYLVTLREEAIAQLSERDPGARLPDLHRRFTDWVPAASGRGRP</sequence>
<dbReference type="Proteomes" id="UP000478148">
    <property type="component" value="Unassembled WGS sequence"/>
</dbReference>
<dbReference type="EMBL" id="SAIY01000005">
    <property type="protein sequence ID" value="NGM14493.1"/>
    <property type="molecule type" value="Genomic_DNA"/>
</dbReference>
<comment type="caution">
    <text evidence="1">The sequence shown here is derived from an EMBL/GenBank/DDBJ whole genome shotgun (WGS) entry which is preliminary data.</text>
</comment>
<name>A0A6M1L8D3_9ACTN</name>